<feature type="compositionally biased region" description="Basic and acidic residues" evidence="1">
    <location>
        <begin position="928"/>
        <end position="937"/>
    </location>
</feature>
<dbReference type="OMA" id="ASHTWDA"/>
<accession>C1G9U0</accession>
<feature type="compositionally biased region" description="Polar residues" evidence="1">
    <location>
        <begin position="824"/>
        <end position="834"/>
    </location>
</feature>
<proteinExistence type="predicted"/>
<feature type="compositionally biased region" description="Polar residues" evidence="1">
    <location>
        <begin position="941"/>
        <end position="960"/>
    </location>
</feature>
<dbReference type="EMBL" id="KN275960">
    <property type="protein sequence ID" value="EEH47942.2"/>
    <property type="molecule type" value="Genomic_DNA"/>
</dbReference>
<dbReference type="OrthoDB" id="5563754at2759"/>
<feature type="compositionally biased region" description="Polar residues" evidence="1">
    <location>
        <begin position="516"/>
        <end position="526"/>
    </location>
</feature>
<feature type="region of interest" description="Disordered" evidence="1">
    <location>
        <begin position="914"/>
        <end position="965"/>
    </location>
</feature>
<protein>
    <recommendedName>
        <fullName evidence="2">PH domain-containing protein</fullName>
    </recommendedName>
</protein>
<dbReference type="FunFam" id="2.30.29.30:FF:000203">
    <property type="entry name" value="PH domain-containing protein"/>
    <property type="match status" value="1"/>
</dbReference>
<dbReference type="SUPFAM" id="SSF50729">
    <property type="entry name" value="PH domain-like"/>
    <property type="match status" value="1"/>
</dbReference>
<organism evidence="3 4">
    <name type="scientific">Paracoccidioides brasiliensis (strain Pb18)</name>
    <dbReference type="NCBI Taxonomy" id="502780"/>
    <lineage>
        <taxon>Eukaryota</taxon>
        <taxon>Fungi</taxon>
        <taxon>Dikarya</taxon>
        <taxon>Ascomycota</taxon>
        <taxon>Pezizomycotina</taxon>
        <taxon>Eurotiomycetes</taxon>
        <taxon>Eurotiomycetidae</taxon>
        <taxon>Onygenales</taxon>
        <taxon>Ajellomycetaceae</taxon>
        <taxon>Paracoccidioides</taxon>
    </lineage>
</organism>
<feature type="compositionally biased region" description="Pro residues" evidence="1">
    <location>
        <begin position="628"/>
        <end position="637"/>
    </location>
</feature>
<dbReference type="STRING" id="502780.C1G9U0"/>
<feature type="compositionally biased region" description="Polar residues" evidence="1">
    <location>
        <begin position="488"/>
        <end position="509"/>
    </location>
</feature>
<dbReference type="Pfam" id="PF25381">
    <property type="entry name" value="PH_26"/>
    <property type="match status" value="1"/>
</dbReference>
<feature type="compositionally biased region" description="Polar residues" evidence="1">
    <location>
        <begin position="538"/>
        <end position="552"/>
    </location>
</feature>
<dbReference type="KEGG" id="pbn:PADG_04026"/>
<feature type="region of interest" description="Disordered" evidence="1">
    <location>
        <begin position="672"/>
        <end position="760"/>
    </location>
</feature>
<feature type="compositionally biased region" description="Low complexity" evidence="1">
    <location>
        <begin position="1201"/>
        <end position="1225"/>
    </location>
</feature>
<feature type="region of interest" description="Disordered" evidence="1">
    <location>
        <begin position="606"/>
        <end position="646"/>
    </location>
</feature>
<dbReference type="VEuPathDB" id="FungiDB:PADG_04026"/>
<dbReference type="GeneID" id="22583228"/>
<evidence type="ECO:0000313" key="4">
    <source>
        <dbReference type="Proteomes" id="UP000001628"/>
    </source>
</evidence>
<dbReference type="Proteomes" id="UP000001628">
    <property type="component" value="Unassembled WGS sequence"/>
</dbReference>
<feature type="compositionally biased region" description="Low complexity" evidence="1">
    <location>
        <begin position="1233"/>
        <end position="1264"/>
    </location>
</feature>
<evidence type="ECO:0000313" key="3">
    <source>
        <dbReference type="EMBL" id="EEH47942.2"/>
    </source>
</evidence>
<feature type="compositionally biased region" description="Polar residues" evidence="1">
    <location>
        <begin position="736"/>
        <end position="745"/>
    </location>
</feature>
<reference evidence="3 4" key="1">
    <citation type="journal article" date="2011" name="PLoS Genet.">
        <title>Comparative genomic analysis of human fungal pathogens causing paracoccidioidomycosis.</title>
        <authorList>
            <person name="Desjardins C.A."/>
            <person name="Champion M.D."/>
            <person name="Holder J.W."/>
            <person name="Muszewska A."/>
            <person name="Goldberg J."/>
            <person name="Bailao A.M."/>
            <person name="Brigido M.M."/>
            <person name="Ferreira M.E."/>
            <person name="Garcia A.M."/>
            <person name="Grynberg M."/>
            <person name="Gujja S."/>
            <person name="Heiman D.I."/>
            <person name="Henn M.R."/>
            <person name="Kodira C.D."/>
            <person name="Leon-Narvaez H."/>
            <person name="Longo L.V."/>
            <person name="Ma L.J."/>
            <person name="Malavazi I."/>
            <person name="Matsuo A.L."/>
            <person name="Morais F.V."/>
            <person name="Pereira M."/>
            <person name="Rodriguez-Brito S."/>
            <person name="Sakthikumar S."/>
            <person name="Salem-Izacc S.M."/>
            <person name="Sykes S.M."/>
            <person name="Teixeira M.M."/>
            <person name="Vallejo M.C."/>
            <person name="Walter M.E."/>
            <person name="Yandava C."/>
            <person name="Young S."/>
            <person name="Zeng Q."/>
            <person name="Zucker J."/>
            <person name="Felipe M.S."/>
            <person name="Goldman G.H."/>
            <person name="Haas B.J."/>
            <person name="McEwen J.G."/>
            <person name="Nino-Vega G."/>
            <person name="Puccia R."/>
            <person name="San-Blas G."/>
            <person name="Soares C.M."/>
            <person name="Birren B.W."/>
            <person name="Cuomo C.A."/>
        </authorList>
    </citation>
    <scope>NUCLEOTIDE SEQUENCE [LARGE SCALE GENOMIC DNA]</scope>
    <source>
        <strain evidence="3 4">Pb18</strain>
    </source>
</reference>
<feature type="region of interest" description="Disordered" evidence="1">
    <location>
        <begin position="1196"/>
        <end position="1308"/>
    </location>
</feature>
<dbReference type="Gene3D" id="2.30.29.30">
    <property type="entry name" value="Pleckstrin-homology domain (PH domain)/Phosphotyrosine-binding domain (PTB)"/>
    <property type="match status" value="1"/>
</dbReference>
<dbReference type="RefSeq" id="XP_010759285.1">
    <property type="nucleotide sequence ID" value="XM_010760983.1"/>
</dbReference>
<feature type="region of interest" description="Disordered" evidence="1">
    <location>
        <begin position="1003"/>
        <end position="1022"/>
    </location>
</feature>
<feature type="compositionally biased region" description="Polar residues" evidence="1">
    <location>
        <begin position="700"/>
        <end position="717"/>
    </location>
</feature>
<dbReference type="InterPro" id="IPR058155">
    <property type="entry name" value="Skg3/CAF120-like_PH"/>
</dbReference>
<evidence type="ECO:0000256" key="1">
    <source>
        <dbReference type="SAM" id="MobiDB-lite"/>
    </source>
</evidence>
<dbReference type="HOGENOM" id="CLU_005248_1_1_1"/>
<feature type="compositionally biased region" description="Polar residues" evidence="1">
    <location>
        <begin position="680"/>
        <end position="690"/>
    </location>
</feature>
<dbReference type="InParanoid" id="C1G9U0"/>
<keyword evidence="4" id="KW-1185">Reference proteome</keyword>
<feature type="region of interest" description="Disordered" evidence="1">
    <location>
        <begin position="803"/>
        <end position="856"/>
    </location>
</feature>
<evidence type="ECO:0000259" key="2">
    <source>
        <dbReference type="PROSITE" id="PS50003"/>
    </source>
</evidence>
<dbReference type="Pfam" id="PF00169">
    <property type="entry name" value="PH"/>
    <property type="match status" value="1"/>
</dbReference>
<dbReference type="InterPro" id="IPR001849">
    <property type="entry name" value="PH_domain"/>
</dbReference>
<dbReference type="eggNOG" id="ENOG502QPV9">
    <property type="taxonomic scope" value="Eukaryota"/>
</dbReference>
<dbReference type="PROSITE" id="PS50003">
    <property type="entry name" value="PH_DOMAIN"/>
    <property type="match status" value="1"/>
</dbReference>
<feature type="compositionally biased region" description="Polar residues" evidence="1">
    <location>
        <begin position="567"/>
        <end position="591"/>
    </location>
</feature>
<feature type="region of interest" description="Disordered" evidence="1">
    <location>
        <begin position="463"/>
        <end position="593"/>
    </location>
</feature>
<name>C1G9U0_PARBD</name>
<feature type="domain" description="PH" evidence="2">
    <location>
        <begin position="110"/>
        <end position="228"/>
    </location>
</feature>
<dbReference type="SMART" id="SM00233">
    <property type="entry name" value="PH"/>
    <property type="match status" value="1"/>
</dbReference>
<gene>
    <name evidence="3" type="ORF">PADG_04026</name>
</gene>
<sequence>MLPIFRFQLWKVAKTAANRANSKDDGSSTSPTPTAFFSRQRHNAHPLPIDKVPSNTFVNAQSNTLKQKMDQPLPRPASAAYLQSPLMDVAPETVPELEPVFNYLSGQANKLYQEGYLLKLNDLDINGRSFQDRQWVDCFAQLIGTVLSLWDSAALDAAGPEGDASPTFINLADASIKMIESLPTRNEGSKSLQNILSVSTAGKNRYLLHFSSVHSLTQWTAAIRISMFENTLLQESYTGALIAGKGKALVGIRGILEKTWFVYEDWARVRFGPGTPWKRCWCVISPPDEKEFQRMKKEQRKKSVYDRTIPLLKGNIKFYETKKTKRVKPIATITDAYSAFAIYPQSRPLIDQSTLVKVEGRITIHSKPESTADGFIFVLPEIHPGVSGFEMMLRWLFPVYDTFGLYGRPARLIADTQNTRSLMFALPKHQQSGYLDILDVTALIHTEGSNNWSEREWRKAMKEATARRMATSSNSRESSVAGSKRYNRSSLPSGTGTSLRFASGISNPPTGKAEFNHSSDAVNSMISKPGHGAAGTMSDRSQATPPSISSLEKSLPEEDEYAPQPPAHQTSQNNGVYGTNGQEQRNSSTSDIQEHQTLEHQAIASGYQQNPPPAPVSMPPAFLHDPRSLPPVKPQPSPDIQKAGSRVSQGTLFQMVDINMAKNMATAGAAAAWDDKNSAPQSKDQGQNGVVVNHGDHEQSSTNMNFSSQSPIISPDNTARLHYSQIAQTPRIKDPTPSQDSSRPNSFDKRSSRASSLSLDTHKVTTRKLVAARQTYEIPYSSKASSLESFRNTIDAEALDRVVARRRSPSPPTDIISNDEESVYDQNSVSSPDYASSHRSSTSQRSEKSIPKPRMGVLKVIGKDDSEVAIGDVRYYHADALASQKNNPDIPLVDFGPTQAYVPTSRRPTSADTLALLTHKRIPSDNVVSRDRDERRPSPGNGKTSHSGTSSDSHLPNTTSTDDHRRTAIWQPGMVRERASAGACITPKQFVKQKLEANRGGLHVRVSSGSSQPPRPASGDWTNYHRKQSTMIQDMPVRPHSRGASVMLGASGPGVSPPARPASGDWANTTRQQLMMTRDAPRPHSRGANAVLGSKDISSHLSAREQEHLARMTGSSFFNFSSQNQSAAPVHGTSLVSAIDAREREKKAIKEGVRGHTVQQAIAQRQYHQAQAQFRTPSPAIPSQYGTASYFPPQMYHQHASSGSSVSSYGYGYPQQQQQQQLPGSWPLDQYPQQQQQQHQHQHQRQQSWSSAQQLFSFTQQQHPQHPPTPQHRQQPTRTPPPGCHPNLYYQPPPQPSPHNVGFGTQNH</sequence>
<feature type="compositionally biased region" description="Polar residues" evidence="1">
    <location>
        <begin position="470"/>
        <end position="481"/>
    </location>
</feature>
<dbReference type="InterPro" id="IPR011993">
    <property type="entry name" value="PH-like_dom_sf"/>
</dbReference>